<dbReference type="PANTHER" id="PTHR13227">
    <property type="entry name" value="EUKARYOTIC TRANSLATION INITIATION FACTOR 2A"/>
    <property type="match status" value="1"/>
</dbReference>
<dbReference type="EMBL" id="KV426565">
    <property type="protein sequence ID" value="KZV79788.1"/>
    <property type="molecule type" value="Genomic_DNA"/>
</dbReference>
<evidence type="ECO:0000256" key="1">
    <source>
        <dbReference type="ARBA" id="ARBA00009573"/>
    </source>
</evidence>
<dbReference type="Pfam" id="PF08662">
    <property type="entry name" value="eIF2A"/>
    <property type="match status" value="1"/>
</dbReference>
<dbReference type="STRING" id="1314781.A0A166NM03"/>
<dbReference type="PIRSF" id="PIRSF017222">
    <property type="entry name" value="eIF2A"/>
    <property type="match status" value="1"/>
</dbReference>
<keyword evidence="3 8" id="KW-0396">Initiation factor</keyword>
<feature type="domain" description="Translation initiation factor beta propellor-like" evidence="10">
    <location>
        <begin position="212"/>
        <end position="404"/>
    </location>
</feature>
<feature type="compositionally biased region" description="Low complexity" evidence="9">
    <location>
        <begin position="573"/>
        <end position="582"/>
    </location>
</feature>
<keyword evidence="6 8" id="KW-0810">Translation regulation</keyword>
<feature type="compositionally biased region" description="Polar residues" evidence="9">
    <location>
        <begin position="478"/>
        <end position="490"/>
    </location>
</feature>
<dbReference type="EMBL" id="KV426640">
    <property type="protein sequence ID" value="KZV79314.1"/>
    <property type="molecule type" value="Genomic_DNA"/>
</dbReference>
<evidence type="ECO:0000313" key="11">
    <source>
        <dbReference type="EMBL" id="KZV79314.1"/>
    </source>
</evidence>
<dbReference type="PANTHER" id="PTHR13227:SF0">
    <property type="entry name" value="EUKARYOTIC TRANSLATION INITIATION FACTOR 2A"/>
    <property type="match status" value="1"/>
</dbReference>
<evidence type="ECO:0000256" key="7">
    <source>
        <dbReference type="ARBA" id="ARBA00022917"/>
    </source>
</evidence>
<dbReference type="InterPro" id="IPR011387">
    <property type="entry name" value="TIF2A"/>
</dbReference>
<evidence type="ECO:0000313" key="12">
    <source>
        <dbReference type="EMBL" id="KZV79788.1"/>
    </source>
</evidence>
<comment type="similarity">
    <text evidence="1 8">Belongs to the WD repeat EIF2A family.</text>
</comment>
<evidence type="ECO:0000313" key="13">
    <source>
        <dbReference type="Proteomes" id="UP000077266"/>
    </source>
</evidence>
<proteinExistence type="inferred from homology"/>
<gene>
    <name evidence="12" type="ORF">EXIGLDRAFT_688288</name>
    <name evidence="11" type="ORF">EXIGLDRAFT_846658</name>
</gene>
<feature type="compositionally biased region" description="Low complexity" evidence="9">
    <location>
        <begin position="442"/>
        <end position="465"/>
    </location>
</feature>
<reference evidence="11 13" key="1">
    <citation type="journal article" date="2016" name="Mol. Biol. Evol.">
        <title>Comparative Genomics of Early-Diverging Mushroom-Forming Fungi Provides Insights into the Origins of Lignocellulose Decay Capabilities.</title>
        <authorList>
            <person name="Nagy L.G."/>
            <person name="Riley R."/>
            <person name="Tritt A."/>
            <person name="Adam C."/>
            <person name="Daum C."/>
            <person name="Floudas D."/>
            <person name="Sun H."/>
            <person name="Yadav J.S."/>
            <person name="Pangilinan J."/>
            <person name="Larsson K.H."/>
            <person name="Matsuura K."/>
            <person name="Barry K."/>
            <person name="Labutti K."/>
            <person name="Kuo R."/>
            <person name="Ohm R.A."/>
            <person name="Bhattacharya S.S."/>
            <person name="Shirouzu T."/>
            <person name="Yoshinaga Y."/>
            <person name="Martin F.M."/>
            <person name="Grigoriev I.V."/>
            <person name="Hibbett D.S."/>
        </authorList>
    </citation>
    <scope>NUCLEOTIDE SEQUENCE [LARGE SCALE GENOMIC DNA]</scope>
    <source>
        <strain evidence="11 13">HHB12029</strain>
    </source>
</reference>
<comment type="function">
    <text evidence="8">Functions in the early steps of protein synthesis of a small number of specific mRNAs. Acts by directing the binding of methionyl-tRNAi to 40S ribosomal subunits. In contrast to the eIF-2 complex, it binds methionyl-tRNAi to 40S subunits in a codon-dependent manner, whereas the eIF-2 complex binds methionyl-tRNAi to 40S subunits in a GTP-dependent manner.</text>
</comment>
<protein>
    <recommendedName>
        <fullName evidence="2 8">Eukaryotic translation initiation factor 2A</fullName>
        <shortName evidence="8">eIF-2A</shortName>
    </recommendedName>
</protein>
<dbReference type="OrthoDB" id="2194683at2759"/>
<evidence type="ECO:0000259" key="10">
    <source>
        <dbReference type="Pfam" id="PF08662"/>
    </source>
</evidence>
<dbReference type="Gene3D" id="2.130.10.10">
    <property type="entry name" value="YVTN repeat-like/Quinoprotein amine dehydrogenase"/>
    <property type="match status" value="1"/>
</dbReference>
<evidence type="ECO:0000256" key="6">
    <source>
        <dbReference type="ARBA" id="ARBA00022845"/>
    </source>
</evidence>
<dbReference type="Proteomes" id="UP000077266">
    <property type="component" value="Unassembled WGS sequence"/>
</dbReference>
<dbReference type="GO" id="GO:0003743">
    <property type="term" value="F:translation initiation factor activity"/>
    <property type="evidence" value="ECO:0007669"/>
    <property type="project" value="UniProtKB-UniRule"/>
</dbReference>
<evidence type="ECO:0000256" key="8">
    <source>
        <dbReference type="PIRNR" id="PIRNR017222"/>
    </source>
</evidence>
<keyword evidence="5" id="KW-0677">Repeat</keyword>
<feature type="compositionally biased region" description="Basic and acidic residues" evidence="9">
    <location>
        <begin position="555"/>
        <end position="568"/>
    </location>
</feature>
<feature type="region of interest" description="Disordered" evidence="9">
    <location>
        <begin position="442"/>
        <end position="603"/>
    </location>
</feature>
<keyword evidence="4" id="KW-0853">WD repeat</keyword>
<dbReference type="GO" id="GO:0043022">
    <property type="term" value="F:ribosome binding"/>
    <property type="evidence" value="ECO:0007669"/>
    <property type="project" value="UniProtKB-UniRule"/>
</dbReference>
<name>A0A166NM03_EXIGL</name>
<evidence type="ECO:0000256" key="5">
    <source>
        <dbReference type="ARBA" id="ARBA00022737"/>
    </source>
</evidence>
<evidence type="ECO:0000256" key="4">
    <source>
        <dbReference type="ARBA" id="ARBA00022574"/>
    </source>
</evidence>
<evidence type="ECO:0000256" key="9">
    <source>
        <dbReference type="SAM" id="MobiDB-lite"/>
    </source>
</evidence>
<dbReference type="InterPro" id="IPR013979">
    <property type="entry name" value="TIF_beta_prop-like"/>
</dbReference>
<dbReference type="SUPFAM" id="SSF82171">
    <property type="entry name" value="DPP6 N-terminal domain-like"/>
    <property type="match status" value="1"/>
</dbReference>
<dbReference type="InterPro" id="IPR015943">
    <property type="entry name" value="WD40/YVTN_repeat-like_dom_sf"/>
</dbReference>
<keyword evidence="7 8" id="KW-0648">Protein biosynthesis</keyword>
<keyword evidence="13" id="KW-1185">Reference proteome</keyword>
<evidence type="ECO:0000256" key="2">
    <source>
        <dbReference type="ARBA" id="ARBA00013819"/>
    </source>
</evidence>
<dbReference type="FunCoup" id="A0A166NM03">
    <property type="interactions" value="838"/>
</dbReference>
<evidence type="ECO:0000256" key="3">
    <source>
        <dbReference type="ARBA" id="ARBA00022540"/>
    </source>
</evidence>
<dbReference type="GO" id="GO:0000049">
    <property type="term" value="F:tRNA binding"/>
    <property type="evidence" value="ECO:0007669"/>
    <property type="project" value="UniProtKB-UniRule"/>
</dbReference>
<feature type="compositionally biased region" description="Low complexity" evidence="9">
    <location>
        <begin position="592"/>
        <end position="603"/>
    </location>
</feature>
<organism evidence="11 13">
    <name type="scientific">Exidia glandulosa HHB12029</name>
    <dbReference type="NCBI Taxonomy" id="1314781"/>
    <lineage>
        <taxon>Eukaryota</taxon>
        <taxon>Fungi</taxon>
        <taxon>Dikarya</taxon>
        <taxon>Basidiomycota</taxon>
        <taxon>Agaricomycotina</taxon>
        <taxon>Agaricomycetes</taxon>
        <taxon>Auriculariales</taxon>
        <taxon>Exidiaceae</taxon>
        <taxon>Exidia</taxon>
    </lineage>
</organism>
<sequence>MATPVVHQYAYRAQKAFGISLAAPIYADVDSFPKPDVHVRLFQYSQDGRFFAYALPTSLRILNADSLEVVQELDAPNVVDFNFSPLATFISTWERPTKLEDGAQHKNLRIWSVATGQQVTGFTSKGTESWDVQYTANESHAVRAVSGDVQAFSPANDWQLFGKARVENCTSVSVSPGKNPSVAVFVAEKSGQPASVKVFSILSLSGQPSVQKSFFKADRATIKWNALGTQVLVLTQAEVDKTNKNYYGETGLYLLSAAGNFDARVTLDKEGPVHDFMWSPNSKEFGVTYGYMPAKTVLFDQRLRAVHDFGMAPQNFISFNPQGRLVVLAGFGNLAGKIDVFDRQTLNKVCVIDAPNSSHFEWSPCGKYILTATLSPRLRVDNGIKIWHCTGTLLHTQSVDELYQTGWKPRLVDGVAAPFGNQVPAAPAPSAAVKAALAAAAADGTKSPAPKAAGAYRPPGARGTATPNIYKREDEGGSSFNLASGANTPPSRYGRGSPAPGAGSNGYTKPTGNGVGGRYVPGAPPPAERQDGGAQGGGKKKKQGGGEQQQQQQPREPREPREPKEKKERKPRPAAATDGAPPLDIPAPDPTPEAAGPLSPAAAAELDPVLKKIRNLNKKLKAIDELKEKRARGEKLENTQVRKIDGEAEVRKEIATLTALTDGAAPP</sequence>
<dbReference type="AlphaFoldDB" id="A0A166NM03"/>
<dbReference type="GO" id="GO:0003729">
    <property type="term" value="F:mRNA binding"/>
    <property type="evidence" value="ECO:0007669"/>
    <property type="project" value="TreeGrafter"/>
</dbReference>
<dbReference type="GO" id="GO:0022627">
    <property type="term" value="C:cytosolic small ribosomal subunit"/>
    <property type="evidence" value="ECO:0007669"/>
    <property type="project" value="TreeGrafter"/>
</dbReference>
<dbReference type="GO" id="GO:0006417">
    <property type="term" value="P:regulation of translation"/>
    <property type="evidence" value="ECO:0007669"/>
    <property type="project" value="UniProtKB-KW"/>
</dbReference>
<accession>A0A166NM03</accession>